<dbReference type="RefSeq" id="XP_042564107.1">
    <property type="nucleotide sequence ID" value="XM_042708173.1"/>
</dbReference>
<dbReference type="GeneID" id="122133006"/>
<evidence type="ECO:0000256" key="3">
    <source>
        <dbReference type="ARBA" id="ARBA00023119"/>
    </source>
</evidence>
<gene>
    <name evidence="6" type="primary">si:dkey-61l1.4</name>
</gene>
<dbReference type="SMART" id="SM00038">
    <property type="entry name" value="COLFI"/>
    <property type="match status" value="1"/>
</dbReference>
<dbReference type="OrthoDB" id="8939548at2759"/>
<dbReference type="Proteomes" id="UP000515152">
    <property type="component" value="Chromosome 7"/>
</dbReference>
<name>A0A8M1KJR2_CLUHA</name>
<dbReference type="GO" id="GO:0005576">
    <property type="term" value="C:extracellular region"/>
    <property type="evidence" value="ECO:0007669"/>
    <property type="project" value="UniProtKB-SubCell"/>
</dbReference>
<accession>A0A8M1KJR2</accession>
<evidence type="ECO:0000313" key="5">
    <source>
        <dbReference type="Proteomes" id="UP000515152"/>
    </source>
</evidence>
<sequence>MNTPVPLKAWLKDSDADSFQWLSTKKDGFQFEYTESSVVQMRFLRLNSNLASQNITFACQPGSRQGTTEREIKFLADTRRQSYVGTLRDCMPAEAFDLGSQESVFQFETNDLVLLPIRDLALFGNSDLIEEFSFTVGPVCFS</sequence>
<dbReference type="PROSITE" id="PS51461">
    <property type="entry name" value="NC1_FIB"/>
    <property type="match status" value="1"/>
</dbReference>
<dbReference type="KEGG" id="char:122133006"/>
<evidence type="ECO:0000259" key="4">
    <source>
        <dbReference type="PROSITE" id="PS51461"/>
    </source>
</evidence>
<protein>
    <submittedName>
        <fullName evidence="6">Collagen alpha-1(III) chain</fullName>
    </submittedName>
</protein>
<comment type="subcellular location">
    <subcellularLocation>
        <location evidence="1">Secreted</location>
    </subcellularLocation>
</comment>
<organism evidence="5 6">
    <name type="scientific">Clupea harengus</name>
    <name type="common">Atlantic herring</name>
    <dbReference type="NCBI Taxonomy" id="7950"/>
    <lineage>
        <taxon>Eukaryota</taxon>
        <taxon>Metazoa</taxon>
        <taxon>Chordata</taxon>
        <taxon>Craniata</taxon>
        <taxon>Vertebrata</taxon>
        <taxon>Euteleostomi</taxon>
        <taxon>Actinopterygii</taxon>
        <taxon>Neopterygii</taxon>
        <taxon>Teleostei</taxon>
        <taxon>Clupei</taxon>
        <taxon>Clupeiformes</taxon>
        <taxon>Clupeoidei</taxon>
        <taxon>Clupeidae</taxon>
        <taxon>Clupea</taxon>
    </lineage>
</organism>
<proteinExistence type="predicted"/>
<reference evidence="6" key="1">
    <citation type="submission" date="2025-08" db="UniProtKB">
        <authorList>
            <consortium name="RefSeq"/>
        </authorList>
    </citation>
    <scope>IDENTIFICATION</scope>
</reference>
<feature type="domain" description="Fibrillar collagen NC1" evidence="4">
    <location>
        <begin position="1"/>
        <end position="142"/>
    </location>
</feature>
<dbReference type="InterPro" id="IPR000885">
    <property type="entry name" value="Fib_collagen_C"/>
</dbReference>
<dbReference type="Pfam" id="PF01410">
    <property type="entry name" value="COLFI"/>
    <property type="match status" value="1"/>
</dbReference>
<evidence type="ECO:0000256" key="2">
    <source>
        <dbReference type="ARBA" id="ARBA00022525"/>
    </source>
</evidence>
<keyword evidence="3 6" id="KW-0176">Collagen</keyword>
<keyword evidence="2" id="KW-0964">Secreted</keyword>
<dbReference type="AlphaFoldDB" id="A0A8M1KJR2"/>
<evidence type="ECO:0000256" key="1">
    <source>
        <dbReference type="ARBA" id="ARBA00004613"/>
    </source>
</evidence>
<evidence type="ECO:0000313" key="6">
    <source>
        <dbReference type="RefSeq" id="XP_042564107.1"/>
    </source>
</evidence>
<dbReference type="GO" id="GO:0005201">
    <property type="term" value="F:extracellular matrix structural constituent"/>
    <property type="evidence" value="ECO:0007669"/>
    <property type="project" value="InterPro"/>
</dbReference>
<keyword evidence="5" id="KW-1185">Reference proteome</keyword>
<dbReference type="GO" id="GO:0005581">
    <property type="term" value="C:collagen trimer"/>
    <property type="evidence" value="ECO:0007669"/>
    <property type="project" value="UniProtKB-KW"/>
</dbReference>